<protein>
    <recommendedName>
        <fullName evidence="3">beta-N-acetylhexosaminidase</fullName>
        <ecNumber evidence="3">3.2.1.52</ecNumber>
    </recommendedName>
    <alternativeName>
        <fullName evidence="6">Beta-N-acetylhexosaminidase</fullName>
    </alternativeName>
    <alternativeName>
        <fullName evidence="7">N-acetyl-beta-glucosaminidase</fullName>
    </alternativeName>
</protein>
<dbReference type="InterPro" id="IPR025705">
    <property type="entry name" value="Beta_hexosaminidase_sua/sub"/>
</dbReference>
<dbReference type="Proteomes" id="UP001055429">
    <property type="component" value="Chromosome"/>
</dbReference>
<evidence type="ECO:0000313" key="11">
    <source>
        <dbReference type="EMBL" id="URI16490.1"/>
    </source>
</evidence>
<proteinExistence type="inferred from homology"/>
<dbReference type="EC" id="3.2.1.52" evidence="3"/>
<evidence type="ECO:0000256" key="3">
    <source>
        <dbReference type="ARBA" id="ARBA00012663"/>
    </source>
</evidence>
<evidence type="ECO:0000256" key="6">
    <source>
        <dbReference type="ARBA" id="ARBA00030512"/>
    </source>
</evidence>
<evidence type="ECO:0000256" key="4">
    <source>
        <dbReference type="ARBA" id="ARBA00022801"/>
    </source>
</evidence>
<dbReference type="InterPro" id="IPR015882">
    <property type="entry name" value="HEX_bac_N"/>
</dbReference>
<feature type="domain" description="Beta-hexosaminidase bacterial type N-terminal" evidence="10">
    <location>
        <begin position="33"/>
        <end position="157"/>
    </location>
</feature>
<name>A0ABY4SNK1_9CAUL</name>
<dbReference type="PANTHER" id="PTHR22600">
    <property type="entry name" value="BETA-HEXOSAMINIDASE"/>
    <property type="match status" value="1"/>
</dbReference>
<dbReference type="Gene3D" id="3.30.379.10">
    <property type="entry name" value="Chitobiase/beta-hexosaminidase domain 2-like"/>
    <property type="match status" value="1"/>
</dbReference>
<feature type="domain" description="Glycoside hydrolase family 20 catalytic" evidence="9">
    <location>
        <begin position="160"/>
        <end position="509"/>
    </location>
</feature>
<evidence type="ECO:0000256" key="8">
    <source>
        <dbReference type="SAM" id="SignalP"/>
    </source>
</evidence>
<gene>
    <name evidence="11" type="ORF">M8231_05805</name>
</gene>
<dbReference type="InterPro" id="IPR029018">
    <property type="entry name" value="Hex-like_dom2"/>
</dbReference>
<dbReference type="EMBL" id="CP097649">
    <property type="protein sequence ID" value="URI16490.1"/>
    <property type="molecule type" value="Genomic_DNA"/>
</dbReference>
<evidence type="ECO:0000259" key="10">
    <source>
        <dbReference type="Pfam" id="PF02838"/>
    </source>
</evidence>
<evidence type="ECO:0000256" key="5">
    <source>
        <dbReference type="ARBA" id="ARBA00023295"/>
    </source>
</evidence>
<dbReference type="SUPFAM" id="SSF55545">
    <property type="entry name" value="beta-N-acetylhexosaminidase-like domain"/>
    <property type="match status" value="1"/>
</dbReference>
<comment type="catalytic activity">
    <reaction evidence="1">
        <text>Hydrolysis of terminal non-reducing N-acetyl-D-hexosamine residues in N-acetyl-beta-D-hexosaminides.</text>
        <dbReference type="EC" id="3.2.1.52"/>
    </reaction>
</comment>
<accession>A0ABY4SNK1</accession>
<dbReference type="InterPro" id="IPR015883">
    <property type="entry name" value="Glyco_hydro_20_cat"/>
</dbReference>
<dbReference type="PANTHER" id="PTHR22600:SF57">
    <property type="entry name" value="BETA-N-ACETYLHEXOSAMINIDASE"/>
    <property type="match status" value="1"/>
</dbReference>
<dbReference type="Gene3D" id="3.20.20.80">
    <property type="entry name" value="Glycosidases"/>
    <property type="match status" value="1"/>
</dbReference>
<reference evidence="11" key="1">
    <citation type="submission" date="2022-05" db="EMBL/GenBank/DDBJ databases">
        <title>Brevundimonas albigilva TT17 genome sequence.</title>
        <authorList>
            <person name="Lee K."/>
            <person name="Son H."/>
        </authorList>
    </citation>
    <scope>NUCLEOTIDE SEQUENCE</scope>
    <source>
        <strain evidence="11">TT17</strain>
    </source>
</reference>
<evidence type="ECO:0000259" key="9">
    <source>
        <dbReference type="Pfam" id="PF00728"/>
    </source>
</evidence>
<feature type="signal peptide" evidence="8">
    <location>
        <begin position="1"/>
        <end position="24"/>
    </location>
</feature>
<organism evidence="11 12">
    <name type="scientific">Brevundimonas albigilva</name>
    <dbReference type="NCBI Taxonomy" id="1312364"/>
    <lineage>
        <taxon>Bacteria</taxon>
        <taxon>Pseudomonadati</taxon>
        <taxon>Pseudomonadota</taxon>
        <taxon>Alphaproteobacteria</taxon>
        <taxon>Caulobacterales</taxon>
        <taxon>Caulobacteraceae</taxon>
        <taxon>Brevundimonas</taxon>
    </lineage>
</organism>
<dbReference type="InterPro" id="IPR017853">
    <property type="entry name" value="GH"/>
</dbReference>
<dbReference type="Pfam" id="PF02838">
    <property type="entry name" value="Glyco_hydro_20b"/>
    <property type="match status" value="1"/>
</dbReference>
<dbReference type="PRINTS" id="PR00738">
    <property type="entry name" value="GLHYDRLASE20"/>
</dbReference>
<comment type="similarity">
    <text evidence="2">Belongs to the glycosyl hydrolase 20 family.</text>
</comment>
<sequence>MTPIVRTTAAALLALCVGLAPAHAQTQAQTQAPIIPEPQSVRAGSGVFTLENATVLSVPAGDAEARRAATYFADLMKRTRGLDLAVREGVAGAGVIALRRADKAQDAYGLSVTDQGATITAGGFGGFLYGGISLWQLATAEAGQGPARIAAVAIEDAPRFGWRGLMLDSARHFQSPEFIKGFIDWMALHKLNVFHWHLTDDQAWRLEIKRHPRLTEVGAWRVEAGAGPHADLDPATGQPRLYGGFYTQETVRDIVAYAAARNITIVPEVDVPGHASAAVAAYPELGVTDAPGAAVPAVPADWGVYPTLFNTEESTIAFFEQVFDEVMDLFPGEYVHVGGDEAVKDQWKASPRTQARMRELGLANEEELQSRFIGRLEKHLNARGRRLIGWDEILEGGLAPNATVMSWRGVDGAIEAARLGHDAVMTPGPVLYFDYRQSPTDGAPGRKIVSSLEDVYRFDPTPDELTPEQAQRVIGVQANIFTEHMRTEDRVEYMAFPRVAALAEVAWTAHDRMDWDAFRARLEPQLARYRTLGIDYATSGLEPAPPVPGEGERRYSHQLTTCSDGLVLSLIDDAPVSGDRSVFMMDIMNPCWTYEGADLSGGKRIEVAVGQVPFNFQIGAARDNIRLATPATPEGELKVFVGKACDGQPALVLPLKAASADPGVTVLSGDLPARDGRTDLCLRFAQQGLDPMWGVDWVRIGGAQ</sequence>
<keyword evidence="8" id="KW-0732">Signal</keyword>
<dbReference type="SUPFAM" id="SSF51445">
    <property type="entry name" value="(Trans)glycosidases"/>
    <property type="match status" value="1"/>
</dbReference>
<evidence type="ECO:0000256" key="1">
    <source>
        <dbReference type="ARBA" id="ARBA00001231"/>
    </source>
</evidence>
<feature type="chain" id="PRO_5045857724" description="beta-N-acetylhexosaminidase" evidence="8">
    <location>
        <begin position="25"/>
        <end position="704"/>
    </location>
</feature>
<keyword evidence="12" id="KW-1185">Reference proteome</keyword>
<keyword evidence="4" id="KW-0378">Hydrolase</keyword>
<dbReference type="CDD" id="cd06563">
    <property type="entry name" value="GH20_chitobiase-like"/>
    <property type="match status" value="1"/>
</dbReference>
<dbReference type="Pfam" id="PF00728">
    <property type="entry name" value="Glyco_hydro_20"/>
    <property type="match status" value="1"/>
</dbReference>
<evidence type="ECO:0000256" key="2">
    <source>
        <dbReference type="ARBA" id="ARBA00006285"/>
    </source>
</evidence>
<evidence type="ECO:0000256" key="7">
    <source>
        <dbReference type="ARBA" id="ARBA00033000"/>
    </source>
</evidence>
<dbReference type="RefSeq" id="WP_249750820.1">
    <property type="nucleotide sequence ID" value="NZ_CP097298.1"/>
</dbReference>
<evidence type="ECO:0000313" key="12">
    <source>
        <dbReference type="Proteomes" id="UP001055429"/>
    </source>
</evidence>
<keyword evidence="5" id="KW-0326">Glycosidase</keyword>